<sequence length="450" mass="47222">MSSPVNERPEDVLSAVMARAKAAGADSADALIYRAVSASVSVRLGEVEEVERSENRDLGLRVLVGRRQACVSTTDYSPAALDELAERAVAMARLAPEDPYLALADPARLASGDLPDLDLFDGIEPPADALRERALACEAAARDVEGVTNSSGANASFGTAQSWLATSTGFLGAASGGSHGTSVSVLAGEGTAMERDYEYGAATHLSDLRTPEEIGRTAGERAVRRLNPKKLASRKAPVVYEQRLAASLLGPLAGAINGAAIARGTSFLKNKLGQEIFASGLTVTDDPFVPRGFGSKPFDGEGVRPETLSVVEDGRLTTWLLNTAQAKQLGLETNGRAKRGTGGPPGSGATNLDLQPGTMSLEELLRDTHEGLYVTDMFGPQVNGNTGDYSVGCSGYWIENGEVAYPVSEITIAGNLLEMWQSLTPASDFVRRGARNAPTVRIAQMQIAGA</sequence>
<dbReference type="PANTHER" id="PTHR43421">
    <property type="entry name" value="METALLOPROTEASE PMBA"/>
    <property type="match status" value="1"/>
</dbReference>
<dbReference type="Gene3D" id="3.30.2290.10">
    <property type="entry name" value="PmbA/TldD superfamily"/>
    <property type="match status" value="1"/>
</dbReference>
<dbReference type="InterPro" id="IPR047657">
    <property type="entry name" value="PmbA"/>
</dbReference>
<evidence type="ECO:0000259" key="4">
    <source>
        <dbReference type="Pfam" id="PF19289"/>
    </source>
</evidence>
<comment type="caution">
    <text evidence="6">The sequence shown here is derived from an EMBL/GenBank/DDBJ whole genome shotgun (WGS) entry which is preliminary data.</text>
</comment>
<comment type="similarity">
    <text evidence="1">Belongs to the peptidase U62 family.</text>
</comment>
<name>A0A840I2P7_9PROT</name>
<dbReference type="AlphaFoldDB" id="A0A840I2P7"/>
<dbReference type="Pfam" id="PF01523">
    <property type="entry name" value="PmbA_TldD_1st"/>
    <property type="match status" value="1"/>
</dbReference>
<dbReference type="InterPro" id="IPR045570">
    <property type="entry name" value="Metalloprtase-TldD/E_cen_dom"/>
</dbReference>
<dbReference type="SUPFAM" id="SSF111283">
    <property type="entry name" value="Putative modulator of DNA gyrase, PmbA/TldD"/>
    <property type="match status" value="1"/>
</dbReference>
<evidence type="ECO:0000313" key="7">
    <source>
        <dbReference type="Proteomes" id="UP000563524"/>
    </source>
</evidence>
<feature type="region of interest" description="Disordered" evidence="2">
    <location>
        <begin position="333"/>
        <end position="353"/>
    </location>
</feature>
<dbReference type="Proteomes" id="UP000563524">
    <property type="component" value="Unassembled WGS sequence"/>
</dbReference>
<feature type="domain" description="Metalloprotease TldD/E N-terminal" evidence="3">
    <location>
        <begin position="28"/>
        <end position="92"/>
    </location>
</feature>
<dbReference type="InterPro" id="IPR002510">
    <property type="entry name" value="Metalloprtase-TldD/E_N"/>
</dbReference>
<proteinExistence type="inferred from homology"/>
<evidence type="ECO:0000256" key="1">
    <source>
        <dbReference type="ARBA" id="ARBA00005836"/>
    </source>
</evidence>
<keyword evidence="7" id="KW-1185">Reference proteome</keyword>
<evidence type="ECO:0000259" key="3">
    <source>
        <dbReference type="Pfam" id="PF01523"/>
    </source>
</evidence>
<dbReference type="InterPro" id="IPR045569">
    <property type="entry name" value="Metalloprtase-TldD/E_C"/>
</dbReference>
<evidence type="ECO:0000313" key="6">
    <source>
        <dbReference type="EMBL" id="MBB4658504.1"/>
    </source>
</evidence>
<protein>
    <submittedName>
        <fullName evidence="6">PmbA protein</fullName>
    </submittedName>
</protein>
<dbReference type="InterPro" id="IPR036059">
    <property type="entry name" value="TldD/PmbA_sf"/>
</dbReference>
<organism evidence="6 7">
    <name type="scientific">Parvularcula dongshanensis</name>
    <dbReference type="NCBI Taxonomy" id="1173995"/>
    <lineage>
        <taxon>Bacteria</taxon>
        <taxon>Pseudomonadati</taxon>
        <taxon>Pseudomonadota</taxon>
        <taxon>Alphaproteobacteria</taxon>
        <taxon>Parvularculales</taxon>
        <taxon>Parvularculaceae</taxon>
        <taxon>Parvularcula</taxon>
    </lineage>
</organism>
<dbReference type="Pfam" id="PF19289">
    <property type="entry name" value="PmbA_TldD_3rd"/>
    <property type="match status" value="1"/>
</dbReference>
<reference evidence="6 7" key="1">
    <citation type="submission" date="2020-08" db="EMBL/GenBank/DDBJ databases">
        <title>Genomic Encyclopedia of Type Strains, Phase IV (KMG-IV): sequencing the most valuable type-strain genomes for metagenomic binning, comparative biology and taxonomic classification.</title>
        <authorList>
            <person name="Goeker M."/>
        </authorList>
    </citation>
    <scope>NUCLEOTIDE SEQUENCE [LARGE SCALE GENOMIC DNA]</scope>
    <source>
        <strain evidence="6 7">DSM 102850</strain>
    </source>
</reference>
<dbReference type="PANTHER" id="PTHR43421:SF1">
    <property type="entry name" value="METALLOPROTEASE PMBA"/>
    <property type="match status" value="1"/>
</dbReference>
<evidence type="ECO:0000259" key="5">
    <source>
        <dbReference type="Pfam" id="PF19290"/>
    </source>
</evidence>
<dbReference type="Pfam" id="PF19290">
    <property type="entry name" value="PmbA_TldD_2nd"/>
    <property type="match status" value="1"/>
</dbReference>
<gene>
    <name evidence="6" type="ORF">GGQ59_001004</name>
</gene>
<evidence type="ECO:0000256" key="2">
    <source>
        <dbReference type="SAM" id="MobiDB-lite"/>
    </source>
</evidence>
<feature type="domain" description="Metalloprotease TldD/E C-terminal" evidence="4">
    <location>
        <begin position="234"/>
        <end position="449"/>
    </location>
</feature>
<dbReference type="GO" id="GO:0006508">
    <property type="term" value="P:proteolysis"/>
    <property type="evidence" value="ECO:0007669"/>
    <property type="project" value="InterPro"/>
</dbReference>
<dbReference type="GO" id="GO:0008237">
    <property type="term" value="F:metallopeptidase activity"/>
    <property type="evidence" value="ECO:0007669"/>
    <property type="project" value="InterPro"/>
</dbReference>
<dbReference type="GO" id="GO:0005829">
    <property type="term" value="C:cytosol"/>
    <property type="evidence" value="ECO:0007669"/>
    <property type="project" value="TreeGrafter"/>
</dbReference>
<accession>A0A840I2P7</accession>
<dbReference type="RefSeq" id="WP_183816386.1">
    <property type="nucleotide sequence ID" value="NZ_JACHOB010000001.1"/>
</dbReference>
<dbReference type="EMBL" id="JACHOB010000001">
    <property type="protein sequence ID" value="MBB4658504.1"/>
    <property type="molecule type" value="Genomic_DNA"/>
</dbReference>
<dbReference type="InterPro" id="IPR035068">
    <property type="entry name" value="TldD/PmbA_N"/>
</dbReference>
<feature type="domain" description="Metalloprotease TldD/E central" evidence="5">
    <location>
        <begin position="124"/>
        <end position="226"/>
    </location>
</feature>